<comment type="caution">
    <text evidence="8">The sequence shown here is derived from an EMBL/GenBank/DDBJ whole genome shotgun (WGS) entry which is preliminary data.</text>
</comment>
<evidence type="ECO:0000313" key="9">
    <source>
        <dbReference type="Proteomes" id="UP000176992"/>
    </source>
</evidence>
<evidence type="ECO:0000259" key="7">
    <source>
        <dbReference type="Pfam" id="PF08340"/>
    </source>
</evidence>
<evidence type="ECO:0000256" key="1">
    <source>
        <dbReference type="ARBA" id="ARBA00001968"/>
    </source>
</evidence>
<keyword evidence="3" id="KW-0255">Endonuclease</keyword>
<evidence type="ECO:0000256" key="4">
    <source>
        <dbReference type="ARBA" id="ARBA00022801"/>
    </source>
</evidence>
<evidence type="ECO:0000256" key="5">
    <source>
        <dbReference type="ARBA" id="ARBA00035648"/>
    </source>
</evidence>
<dbReference type="Proteomes" id="UP000176992">
    <property type="component" value="Unassembled WGS sequence"/>
</dbReference>
<evidence type="ECO:0000313" key="8">
    <source>
        <dbReference type="EMBL" id="OGF98825.1"/>
    </source>
</evidence>
<evidence type="ECO:0000256" key="2">
    <source>
        <dbReference type="ARBA" id="ARBA00022722"/>
    </source>
</evidence>
<dbReference type="PANTHER" id="PTHR30636">
    <property type="entry name" value="UPF0701 PROTEIN YICC"/>
    <property type="match status" value="1"/>
</dbReference>
<evidence type="ECO:0000259" key="6">
    <source>
        <dbReference type="Pfam" id="PF03755"/>
    </source>
</evidence>
<dbReference type="InterPro" id="IPR005229">
    <property type="entry name" value="YicC/YloC-like"/>
</dbReference>
<dbReference type="NCBIfam" id="TIGR00255">
    <property type="entry name" value="YicC/YloC family endoribonuclease"/>
    <property type="match status" value="1"/>
</dbReference>
<comment type="cofactor">
    <cofactor evidence="1">
        <name>a divalent metal cation</name>
        <dbReference type="ChEBI" id="CHEBI:60240"/>
    </cofactor>
</comment>
<dbReference type="Pfam" id="PF03755">
    <property type="entry name" value="YicC-like_N"/>
    <property type="match status" value="1"/>
</dbReference>
<dbReference type="GO" id="GO:0016787">
    <property type="term" value="F:hydrolase activity"/>
    <property type="evidence" value="ECO:0007669"/>
    <property type="project" value="UniProtKB-KW"/>
</dbReference>
<gene>
    <name evidence="8" type="ORF">A2Z86_01655</name>
</gene>
<feature type="domain" description="Endoribonuclease YicC-like N-terminal" evidence="6">
    <location>
        <begin position="2"/>
        <end position="156"/>
    </location>
</feature>
<dbReference type="PANTHER" id="PTHR30636:SF3">
    <property type="entry name" value="UPF0701 PROTEIN YICC"/>
    <property type="match status" value="1"/>
</dbReference>
<protein>
    <submittedName>
        <fullName evidence="8">YicC family protein</fullName>
    </submittedName>
</protein>
<evidence type="ECO:0000256" key="3">
    <source>
        <dbReference type="ARBA" id="ARBA00022759"/>
    </source>
</evidence>
<comment type="similarity">
    <text evidence="5">Belongs to the YicC/YloC family.</text>
</comment>
<dbReference type="InterPro" id="IPR013551">
    <property type="entry name" value="YicC-like_C"/>
</dbReference>
<feature type="domain" description="Endoribonuclease YicC-like C-terminal" evidence="7">
    <location>
        <begin position="175"/>
        <end position="291"/>
    </location>
</feature>
<sequence length="291" mass="33228">MILSMTGFGRGEAVIEGSTFNVEMRSVNHRYIDFSIRLPRSLANFEPGIKELIKSRVQRGYITYQLTWDREERDPSELVLNEAALRRYLELFRKMNEEFGIEGKPTVDSLSRLPDVFKTAPIAFAEEQLWKGAEQATIKALEGLLKMRESEGGALAADISGRLEAMVQHIGRAIEKAPERMKRLEESLREKVRAAYEGVLDENRLLTEITYYADKWDFSEEDVRFRTHIEAMRETLVQGGAVGRKLSFLVQELNREANTVASKANDAGIAQLMVAIKEEIEKVREQVENLE</sequence>
<name>A0A1F5YF80_9BACT</name>
<proteinExistence type="inferred from homology"/>
<keyword evidence="4" id="KW-0378">Hydrolase</keyword>
<dbReference type="AlphaFoldDB" id="A0A1F5YF80"/>
<keyword evidence="2" id="KW-0540">Nuclease</keyword>
<dbReference type="Pfam" id="PF08340">
    <property type="entry name" value="YicC-like_C"/>
    <property type="match status" value="1"/>
</dbReference>
<dbReference type="GO" id="GO:0004521">
    <property type="term" value="F:RNA endonuclease activity"/>
    <property type="evidence" value="ECO:0007669"/>
    <property type="project" value="InterPro"/>
</dbReference>
<organism evidence="8 9">
    <name type="scientific">Candidatus Glassbacteria bacterium GWA2_58_10</name>
    <dbReference type="NCBI Taxonomy" id="1817865"/>
    <lineage>
        <taxon>Bacteria</taxon>
        <taxon>Candidatus Glassiibacteriota</taxon>
    </lineage>
</organism>
<accession>A0A1F5YF80</accession>
<dbReference type="EMBL" id="MFIV01000060">
    <property type="protein sequence ID" value="OGF98825.1"/>
    <property type="molecule type" value="Genomic_DNA"/>
</dbReference>
<dbReference type="InterPro" id="IPR013527">
    <property type="entry name" value="YicC-like_N"/>
</dbReference>
<reference evidence="8 9" key="1">
    <citation type="journal article" date="2016" name="Nat. Commun.">
        <title>Thousands of microbial genomes shed light on interconnected biogeochemical processes in an aquifer system.</title>
        <authorList>
            <person name="Anantharaman K."/>
            <person name="Brown C.T."/>
            <person name="Hug L.A."/>
            <person name="Sharon I."/>
            <person name="Castelle C.J."/>
            <person name="Probst A.J."/>
            <person name="Thomas B.C."/>
            <person name="Singh A."/>
            <person name="Wilkins M.J."/>
            <person name="Karaoz U."/>
            <person name="Brodie E.L."/>
            <person name="Williams K.H."/>
            <person name="Hubbard S.S."/>
            <person name="Banfield J.F."/>
        </authorList>
    </citation>
    <scope>NUCLEOTIDE SEQUENCE [LARGE SCALE GENOMIC DNA]</scope>
</reference>